<keyword evidence="2" id="KW-1185">Reference proteome</keyword>
<reference evidence="1 2" key="1">
    <citation type="journal article" date="2023" name="J. Hered.">
        <title>Chromosome-level genome of the wood stork (Mycteria americana) provides insight into avian chromosome evolution.</title>
        <authorList>
            <person name="Flamio R. Jr."/>
            <person name="Ramstad K.M."/>
        </authorList>
    </citation>
    <scope>NUCLEOTIDE SEQUENCE [LARGE SCALE GENOMIC DNA]</scope>
    <source>
        <strain evidence="1">JAX WOST 10</strain>
    </source>
</reference>
<evidence type="ECO:0000313" key="1">
    <source>
        <dbReference type="EMBL" id="KAK4806804.1"/>
    </source>
</evidence>
<evidence type="ECO:0000313" key="2">
    <source>
        <dbReference type="Proteomes" id="UP001333110"/>
    </source>
</evidence>
<accession>A0AAN7MJD1</accession>
<proteinExistence type="predicted"/>
<comment type="caution">
    <text evidence="1">The sequence shown here is derived from an EMBL/GenBank/DDBJ whole genome shotgun (WGS) entry which is preliminary data.</text>
</comment>
<dbReference type="Proteomes" id="UP001333110">
    <property type="component" value="Unassembled WGS sequence"/>
</dbReference>
<dbReference type="EMBL" id="JAUNZN010000033">
    <property type="protein sequence ID" value="KAK4806804.1"/>
    <property type="molecule type" value="Genomic_DNA"/>
</dbReference>
<name>A0AAN7MJD1_MYCAM</name>
<sequence>MLHDVCPLLKGQTLSNLTLNTSNDGASTMSLDNLFQCLTTLIVKNFFLMSILNLPSFNLKQLPVVLSLQALAKSWNNPNSLSLSSEERCSSPLNIFMALLWTRSNRSMSFLCWRPQSWMQYSSPRHDWLSGLQVHIASSCSIFHPPVYPQVLLCRAALNPFISQSVLIVMVALTQVQDLALGLVELHEVHMGPLLKPVKGINCITQLGVICKLAEDALNPTVYVIDEDIKYPSIKPISLQFRGKNVVGDHIKGLTKASHWGLRLTDMTFQNMMESDLATTSANSLRTLGCILSGPMDLCIFRFLSFTRRSLLSQAGLLPSLPDFLHMGIERSSALRKMSLKSCQLCSAPLSLRAVSQEGPDSTLHLARSSQGCESHQGMITAAQAATSLDLSN</sequence>
<protein>
    <submittedName>
        <fullName evidence="1">Uncharacterized protein</fullName>
    </submittedName>
</protein>
<organism evidence="1 2">
    <name type="scientific">Mycteria americana</name>
    <name type="common">Wood stork</name>
    <dbReference type="NCBI Taxonomy" id="33587"/>
    <lineage>
        <taxon>Eukaryota</taxon>
        <taxon>Metazoa</taxon>
        <taxon>Chordata</taxon>
        <taxon>Craniata</taxon>
        <taxon>Vertebrata</taxon>
        <taxon>Euteleostomi</taxon>
        <taxon>Archelosauria</taxon>
        <taxon>Archosauria</taxon>
        <taxon>Dinosauria</taxon>
        <taxon>Saurischia</taxon>
        <taxon>Theropoda</taxon>
        <taxon>Coelurosauria</taxon>
        <taxon>Aves</taxon>
        <taxon>Neognathae</taxon>
        <taxon>Neoaves</taxon>
        <taxon>Aequornithes</taxon>
        <taxon>Ciconiiformes</taxon>
        <taxon>Ciconiidae</taxon>
        <taxon>Mycteria</taxon>
    </lineage>
</organism>
<gene>
    <name evidence="1" type="ORF">QYF61_005600</name>
</gene>
<dbReference type="AlphaFoldDB" id="A0AAN7MJD1"/>